<evidence type="ECO:0000313" key="1">
    <source>
        <dbReference type="EMBL" id="MBJ6752824.1"/>
    </source>
</evidence>
<dbReference type="RefSeq" id="WP_199391213.1">
    <property type="nucleotide sequence ID" value="NZ_JAEMHL010000026.1"/>
</dbReference>
<gene>
    <name evidence="1" type="ORF">JFN91_21620</name>
</gene>
<comment type="caution">
    <text evidence="1">The sequence shown here is derived from an EMBL/GenBank/DDBJ whole genome shotgun (WGS) entry which is preliminary data.</text>
</comment>
<reference evidence="1 2" key="1">
    <citation type="submission" date="2020-12" db="EMBL/GenBank/DDBJ databases">
        <title>Geomonas sp. Red421, isolated from paddy soil.</title>
        <authorList>
            <person name="Xu Z."/>
            <person name="Zhang Z."/>
            <person name="Masuda Y."/>
            <person name="Itoh H."/>
            <person name="Senoo K."/>
        </authorList>
    </citation>
    <scope>NUCLEOTIDE SEQUENCE [LARGE SCALE GENOMIC DNA]</scope>
    <source>
        <strain evidence="1 2">Red421</strain>
    </source>
</reference>
<evidence type="ECO:0000313" key="2">
    <source>
        <dbReference type="Proteomes" id="UP000614714"/>
    </source>
</evidence>
<organism evidence="1 2">
    <name type="scientific">Geomonas anaerohicana</name>
    <dbReference type="NCBI Taxonomy" id="2798583"/>
    <lineage>
        <taxon>Bacteria</taxon>
        <taxon>Pseudomonadati</taxon>
        <taxon>Thermodesulfobacteriota</taxon>
        <taxon>Desulfuromonadia</taxon>
        <taxon>Geobacterales</taxon>
        <taxon>Geobacteraceae</taxon>
        <taxon>Geomonas</taxon>
    </lineage>
</organism>
<dbReference type="EMBL" id="JAEMHL010000026">
    <property type="protein sequence ID" value="MBJ6752824.1"/>
    <property type="molecule type" value="Genomic_DNA"/>
</dbReference>
<keyword evidence="2" id="KW-1185">Reference proteome</keyword>
<accession>A0ABS0YLS5</accession>
<name>A0ABS0YLS5_9BACT</name>
<protein>
    <submittedName>
        <fullName evidence="1">Uncharacterized protein</fullName>
    </submittedName>
</protein>
<sequence>MSLSKDAKETLAATIADWFRKFTGSTAIDVSQKLSIEHAEVMRLFEELERLGYGSMNANVELSQVILDLNMPSDGLRFEPITTHIFFPSKDALHKAFYESNFPKQQLPEYKKRLMLGAHQIGLAFFSEEVLTRYLATPGYYSVEDSLAGGQISSTSDAPDDRHLWVRYGKCRLNSGRIAVTAIFKDLERMSAPEQRFWHSHEMESPDLDRSDAHFHNFLRRTYDGDFVDFHNPISKLYKAICRINNATGSIEHLFTRSQNDHLRLPAEQTYKAYCDAASELYKLLGPDGLSQRTIKGLLGTMFSVLDVDFVHRDTRRPLSTLQLFSLLEDHLGAPGIYTKPLKMLSELRVDADHRILGPEPSPRSYSREFADICDQFTEILNVLTNHILSKQN</sequence>
<dbReference type="Proteomes" id="UP000614714">
    <property type="component" value="Unassembled WGS sequence"/>
</dbReference>
<proteinExistence type="predicted"/>